<dbReference type="EMBL" id="FNOT01000009">
    <property type="protein sequence ID" value="SDY63758.1"/>
    <property type="molecule type" value="Genomic_DNA"/>
</dbReference>
<gene>
    <name evidence="1" type="ORF">SAMN05660209_03347</name>
</gene>
<dbReference type="STRING" id="1137993.SAMN05660209_03347"/>
<name>A0A1H3LIG4_9ACTN</name>
<dbReference type="RefSeq" id="WP_091158637.1">
    <property type="nucleotide sequence ID" value="NZ_FNOT01000009.1"/>
</dbReference>
<accession>A0A1H3LIG4</accession>
<sequence>MDDDRAGRLLAAPRGRRTLAELLDEPLSVHASGGEEVRWRDEVRRRVAATDPAAIVEQGRLLAALTASVDWAVYWQEPHGEDRVLADDSVAAELAPIVAAVARAPASQWWTEPLTVEAQHAVSWPDSDGLISTPRTSGARVGLAAWRDETLADEVRARRERPADPRANWSGVW</sequence>
<evidence type="ECO:0000313" key="2">
    <source>
        <dbReference type="Proteomes" id="UP000198921"/>
    </source>
</evidence>
<dbReference type="Proteomes" id="UP000198921">
    <property type="component" value="Unassembled WGS sequence"/>
</dbReference>
<proteinExistence type="predicted"/>
<keyword evidence="2" id="KW-1185">Reference proteome</keyword>
<dbReference type="AlphaFoldDB" id="A0A1H3LIG4"/>
<reference evidence="2" key="1">
    <citation type="submission" date="2016-10" db="EMBL/GenBank/DDBJ databases">
        <authorList>
            <person name="Varghese N."/>
            <person name="Submissions S."/>
        </authorList>
    </citation>
    <scope>NUCLEOTIDE SEQUENCE [LARGE SCALE GENOMIC DNA]</scope>
    <source>
        <strain evidence="2">DSM 45422</strain>
    </source>
</reference>
<protein>
    <submittedName>
        <fullName evidence="1">Uncharacterized protein</fullName>
    </submittedName>
</protein>
<evidence type="ECO:0000313" key="1">
    <source>
        <dbReference type="EMBL" id="SDY63758.1"/>
    </source>
</evidence>
<organism evidence="1 2">
    <name type="scientific">Geodermatophilus africanus</name>
    <dbReference type="NCBI Taxonomy" id="1137993"/>
    <lineage>
        <taxon>Bacteria</taxon>
        <taxon>Bacillati</taxon>
        <taxon>Actinomycetota</taxon>
        <taxon>Actinomycetes</taxon>
        <taxon>Geodermatophilales</taxon>
        <taxon>Geodermatophilaceae</taxon>
        <taxon>Geodermatophilus</taxon>
    </lineage>
</organism>